<dbReference type="NCBIfam" id="NF005298">
    <property type="entry name" value="PRK06826.1"/>
    <property type="match status" value="1"/>
</dbReference>
<dbReference type="InterPro" id="IPR041931">
    <property type="entry name" value="DNA_pol3_alpha_thumb_dom"/>
</dbReference>
<dbReference type="InterPro" id="IPR004365">
    <property type="entry name" value="NA-bd_OB_tRNA"/>
</dbReference>
<evidence type="ECO:0000256" key="7">
    <source>
        <dbReference type="ARBA" id="ARBA00022932"/>
    </source>
</evidence>
<evidence type="ECO:0000256" key="1">
    <source>
        <dbReference type="ARBA" id="ARBA00004496"/>
    </source>
</evidence>
<proteinExistence type="predicted"/>
<protein>
    <recommendedName>
        <fullName evidence="3">DNA polymerase III subunit alpha</fullName>
        <ecNumber evidence="2">2.7.7.7</ecNumber>
    </recommendedName>
</protein>
<evidence type="ECO:0000256" key="6">
    <source>
        <dbReference type="ARBA" id="ARBA00022705"/>
    </source>
</evidence>
<dbReference type="NCBIfam" id="TIGR00594">
    <property type="entry name" value="polc"/>
    <property type="match status" value="1"/>
</dbReference>
<keyword evidence="5 11" id="KW-0548">Nucleotidyltransferase</keyword>
<evidence type="ECO:0000256" key="8">
    <source>
        <dbReference type="ARBA" id="ARBA00049244"/>
    </source>
</evidence>
<accession>A0A7C4M281</accession>
<dbReference type="NCBIfam" id="NF004226">
    <property type="entry name" value="PRK05673.1"/>
    <property type="match status" value="1"/>
</dbReference>
<comment type="subcellular location">
    <subcellularLocation>
        <location evidence="1">Cytoplasm</location>
    </subcellularLocation>
</comment>
<keyword evidence="6" id="KW-0235">DNA replication</keyword>
<dbReference type="InterPro" id="IPR029460">
    <property type="entry name" value="DNAPol_HHH"/>
</dbReference>
<dbReference type="InterPro" id="IPR003141">
    <property type="entry name" value="Pol/His_phosphatase_N"/>
</dbReference>
<dbReference type="GO" id="GO:0003676">
    <property type="term" value="F:nucleic acid binding"/>
    <property type="evidence" value="ECO:0007669"/>
    <property type="project" value="InterPro"/>
</dbReference>
<evidence type="ECO:0000256" key="3">
    <source>
        <dbReference type="ARBA" id="ARBA00019114"/>
    </source>
</evidence>
<evidence type="ECO:0000256" key="5">
    <source>
        <dbReference type="ARBA" id="ARBA00022695"/>
    </source>
</evidence>
<reference evidence="11" key="1">
    <citation type="journal article" date="2020" name="mSystems">
        <title>Genome- and Community-Level Interaction Insights into Carbon Utilization and Element Cycling Functions of Hydrothermarchaeota in Hydrothermal Sediment.</title>
        <authorList>
            <person name="Zhou Z."/>
            <person name="Liu Y."/>
            <person name="Xu W."/>
            <person name="Pan J."/>
            <person name="Luo Z.H."/>
            <person name="Li M."/>
        </authorList>
    </citation>
    <scope>NUCLEOTIDE SEQUENCE [LARGE SCALE GENOMIC DNA]</scope>
    <source>
        <strain evidence="11">SpSt-579</strain>
    </source>
</reference>
<dbReference type="InterPro" id="IPR011708">
    <property type="entry name" value="DNA_pol3_alpha_NTPase_dom"/>
</dbReference>
<evidence type="ECO:0000256" key="2">
    <source>
        <dbReference type="ARBA" id="ARBA00012417"/>
    </source>
</evidence>
<dbReference type="GO" id="GO:0008408">
    <property type="term" value="F:3'-5' exonuclease activity"/>
    <property type="evidence" value="ECO:0007669"/>
    <property type="project" value="InterPro"/>
</dbReference>
<feature type="region of interest" description="Disordered" evidence="9">
    <location>
        <begin position="1097"/>
        <end position="1132"/>
    </location>
</feature>
<dbReference type="AlphaFoldDB" id="A0A7C4M281"/>
<dbReference type="InterPro" id="IPR040982">
    <property type="entry name" value="DNA_pol3_finger"/>
</dbReference>
<dbReference type="EC" id="2.7.7.7" evidence="2"/>
<evidence type="ECO:0000256" key="4">
    <source>
        <dbReference type="ARBA" id="ARBA00022679"/>
    </source>
</evidence>
<dbReference type="Pfam" id="PF07733">
    <property type="entry name" value="DNA_pol3_alpha"/>
    <property type="match status" value="1"/>
</dbReference>
<dbReference type="GO" id="GO:0006260">
    <property type="term" value="P:DNA replication"/>
    <property type="evidence" value="ECO:0007669"/>
    <property type="project" value="UniProtKB-KW"/>
</dbReference>
<evidence type="ECO:0000256" key="9">
    <source>
        <dbReference type="SAM" id="MobiDB-lite"/>
    </source>
</evidence>
<dbReference type="InterPro" id="IPR004013">
    <property type="entry name" value="PHP_dom"/>
</dbReference>
<gene>
    <name evidence="11" type="ORF">ENT43_03575</name>
</gene>
<keyword evidence="4 11" id="KW-0808">Transferase</keyword>
<dbReference type="SMART" id="SM00481">
    <property type="entry name" value="POLIIIAc"/>
    <property type="match status" value="1"/>
</dbReference>
<dbReference type="Pfam" id="PF02811">
    <property type="entry name" value="PHP"/>
    <property type="match status" value="1"/>
</dbReference>
<comment type="catalytic activity">
    <reaction evidence="8">
        <text>DNA(n) + a 2'-deoxyribonucleoside 5'-triphosphate = DNA(n+1) + diphosphate</text>
        <dbReference type="Rhea" id="RHEA:22508"/>
        <dbReference type="Rhea" id="RHEA-COMP:17339"/>
        <dbReference type="Rhea" id="RHEA-COMP:17340"/>
        <dbReference type="ChEBI" id="CHEBI:33019"/>
        <dbReference type="ChEBI" id="CHEBI:61560"/>
        <dbReference type="ChEBI" id="CHEBI:173112"/>
        <dbReference type="EC" id="2.7.7.7"/>
    </reaction>
</comment>
<feature type="domain" description="Polymerase/histidinol phosphatase N-terminal" evidence="10">
    <location>
        <begin position="13"/>
        <end position="80"/>
    </location>
</feature>
<dbReference type="SUPFAM" id="SSF89550">
    <property type="entry name" value="PHP domain-like"/>
    <property type="match status" value="1"/>
</dbReference>
<sequence length="1213" mass="137583">MEEEKITNKSQFVHLHLHTHYSLLDGLSKIPDIMNKVKEYGMDAIAITDHGTMYGVIEFYKTAKKNGIKPIIGCEVYVAPRSHIDKTPKIDQEYYHLILLAKNEQGYKNLVKLVSIGHMDGFYYKPRIDKELLKKYSEGLIASSACMQGEVPQMVLSGNIERAEKIALEYQNIFGKDHFYLELQYHPTIPEQQRANDGLIEISKKTGIPLIATKDSHYINPEDRKAQEVLLCLQTGKNMDDPDRMEIDADLSLPSEEDMRKHFSNTPDAIDNTRKIADMCNLEIKMGELYLPNFPIPENYTIESFLERECYIGLLKRFSSEQKDWIQLSDEDLSKEIQEKIEKEKIERLDYELGVIKNSGYGGYFLVTADFINWAKNNGVLVGPGRGSAAGSLVAYVMNITNLDPLEHDLLFERFLNPDRVSAPDIDIDFADEKRGKVINYVMEKYGADRVAQIITFGTMAARMAVRDVGRVLGFTYTEVDQIAKMIPEKMNLKESIDTVKELGDLYKNDQRIKEMLDLTLKLEGVARHASMHAAGVVISRDPVTDHVPVQRAQKGDISAVTQYTMNHLEEVGLLKMDFLGLANLTIMGNALRIIKKVYDQDIDLNNLPMDDEKTFELLQRGETTGVFQLESDGMKKYIKDLKPTVFGDITAMVAMYRPGPMQFIESFINRKHGKEKIIYEHPSMEAALKDTYGVTIYQEQIIKLSKDMAGLTGGQADTLRKAIGKKKADLMAKMKDVFIPGCEKNGISKEIAEHVWSTWEAFSQYCFNKSHAACYAMIAYQTAYLKAHYPEAFMAALMTSDKNDLDRIAKEIDECRSMGIEVAAPDVNESFMTFAVVPGEKKIRYALSAIKNVGEGPINVIEEARKEGGKFTSLEDFIRRTASNEINKKSLESLIKCGALDQFGERNQMLQSLDGILSFAQNIRKEKDSTQMDIFGNTVQAAEINKINLSIVSPANDKDRLDWEKELLGIYISSHPLTQYKDFIGTKFKAINDLNENDEGKDVKILGVISKIQKIMTRSKEPMLFVVFEDFMAQTELLVFPKVLAEKPDFWVEGKIVIAQGKVSTKDAAIKILVNKFDEFNPQLIEDYENWKAPATRNGGNYNRPYQNNSNVNSNQNQISSNLKNEPTIDNESNSNEKVLINLGSNVDIDKFNRIKRVLYKYEGRSPLIIILEDQEGKQRKILTSFKIKNDSQLSRELSMILGSNPKIEVES</sequence>
<dbReference type="PANTHER" id="PTHR32294">
    <property type="entry name" value="DNA POLYMERASE III SUBUNIT ALPHA"/>
    <property type="match status" value="1"/>
</dbReference>
<dbReference type="Gene3D" id="1.10.150.870">
    <property type="match status" value="1"/>
</dbReference>
<feature type="compositionally biased region" description="Low complexity" evidence="9">
    <location>
        <begin position="1108"/>
        <end position="1123"/>
    </location>
</feature>
<dbReference type="InterPro" id="IPR004805">
    <property type="entry name" value="DnaE2/DnaE/PolC"/>
</dbReference>
<dbReference type="InterPro" id="IPR016195">
    <property type="entry name" value="Pol/histidinol_Pase-like"/>
</dbReference>
<dbReference type="Pfam" id="PF17657">
    <property type="entry name" value="DNA_pol3_finger"/>
    <property type="match status" value="1"/>
</dbReference>
<dbReference type="CDD" id="cd04485">
    <property type="entry name" value="DnaE_OBF"/>
    <property type="match status" value="1"/>
</dbReference>
<keyword evidence="7" id="KW-0239">DNA-directed DNA polymerase</keyword>
<comment type="caution">
    <text evidence="11">The sequence shown here is derived from an EMBL/GenBank/DDBJ whole genome shotgun (WGS) entry which is preliminary data.</text>
</comment>
<dbReference type="Gene3D" id="3.20.20.140">
    <property type="entry name" value="Metal-dependent hydrolases"/>
    <property type="match status" value="1"/>
</dbReference>
<dbReference type="Gene3D" id="1.10.10.1600">
    <property type="entry name" value="Bacterial DNA polymerase III alpha subunit, thumb domain"/>
    <property type="match status" value="1"/>
</dbReference>
<dbReference type="PANTHER" id="PTHR32294:SF0">
    <property type="entry name" value="DNA POLYMERASE III SUBUNIT ALPHA"/>
    <property type="match status" value="1"/>
</dbReference>
<evidence type="ECO:0000313" key="11">
    <source>
        <dbReference type="EMBL" id="HGT71311.1"/>
    </source>
</evidence>
<dbReference type="EMBL" id="DSYQ01000018">
    <property type="protein sequence ID" value="HGT71311.1"/>
    <property type="molecule type" value="Genomic_DNA"/>
</dbReference>
<name>A0A7C4M281_UNCC3</name>
<dbReference type="CDD" id="cd12113">
    <property type="entry name" value="PHP_PolIIIA_DnaE3"/>
    <property type="match status" value="1"/>
</dbReference>
<dbReference type="GO" id="GO:0003887">
    <property type="term" value="F:DNA-directed DNA polymerase activity"/>
    <property type="evidence" value="ECO:0007669"/>
    <property type="project" value="UniProtKB-KW"/>
</dbReference>
<evidence type="ECO:0000259" key="10">
    <source>
        <dbReference type="SMART" id="SM00481"/>
    </source>
</evidence>
<dbReference type="GO" id="GO:0005737">
    <property type="term" value="C:cytoplasm"/>
    <property type="evidence" value="ECO:0007669"/>
    <property type="project" value="UniProtKB-SubCell"/>
</dbReference>
<dbReference type="Pfam" id="PF01336">
    <property type="entry name" value="tRNA_anti-codon"/>
    <property type="match status" value="1"/>
</dbReference>
<dbReference type="Pfam" id="PF14579">
    <property type="entry name" value="HHH_6"/>
    <property type="match status" value="1"/>
</dbReference>
<organism evidence="11">
    <name type="scientific">candidate division CPR3 bacterium</name>
    <dbReference type="NCBI Taxonomy" id="2268181"/>
    <lineage>
        <taxon>Bacteria</taxon>
        <taxon>Bacteria division CPR3</taxon>
    </lineage>
</organism>